<protein>
    <recommendedName>
        <fullName evidence="1">Ig-like domain-containing protein</fullName>
    </recommendedName>
</protein>
<dbReference type="SUPFAM" id="SSF53474">
    <property type="entry name" value="alpha/beta-Hydrolases"/>
    <property type="match status" value="1"/>
</dbReference>
<dbReference type="PANTHER" id="PTHR45908">
    <property type="entry name" value="PROTEIN CBG11750-RELATED"/>
    <property type="match status" value="1"/>
</dbReference>
<sequence length="337" mass="37552">MRDVLSNTCNVNFRPSILWPHGFFPLKAGTTAYYKLGASIYVGHYHRLLKKQDDDPKIFAKRSAFPLTGGAYTDNKKALQLCLNRVDEKAETGGIFKAPCEFDNEKFTCKAYTAVLPTKKAIVIAFRGTDQGFAQLVREAWQSIGFKEKWPYGGYVSGYFSQAFQRLWAAGLDKQVTGHLAKYSGYEIWITGHSLGGAIANLAASWVKSLPGFKGKVKLVTFGSPRVGNKEFSDALEKSVQYVYRVTHRKDPVVHIPNVNYQHAGKEIYYKNGMTYSTEPCDVAKDKENCFVTCAKSEDSKCAQSITVNWLSPAIDDHNKYFGGGVTISDWGDHGCL</sequence>
<dbReference type="CDD" id="cd00519">
    <property type="entry name" value="Lipase_3"/>
    <property type="match status" value="1"/>
</dbReference>
<proteinExistence type="predicted"/>
<name>A0AA36H307_CYLNA</name>
<dbReference type="GO" id="GO:0006629">
    <property type="term" value="P:lipid metabolic process"/>
    <property type="evidence" value="ECO:0007669"/>
    <property type="project" value="InterPro"/>
</dbReference>
<keyword evidence="3" id="KW-1185">Reference proteome</keyword>
<reference evidence="2" key="1">
    <citation type="submission" date="2023-07" db="EMBL/GenBank/DDBJ databases">
        <authorList>
            <consortium name="CYATHOMIX"/>
        </authorList>
    </citation>
    <scope>NUCLEOTIDE SEQUENCE</scope>
    <source>
        <strain evidence="2">N/A</strain>
    </source>
</reference>
<gene>
    <name evidence="2" type="ORF">CYNAS_LOCUS15071</name>
</gene>
<accession>A0AA36H307</accession>
<dbReference type="PROSITE" id="PS50835">
    <property type="entry name" value="IG_LIKE"/>
    <property type="match status" value="1"/>
</dbReference>
<dbReference type="InterPro" id="IPR002921">
    <property type="entry name" value="Fungal_lipase-type"/>
</dbReference>
<evidence type="ECO:0000313" key="2">
    <source>
        <dbReference type="EMBL" id="CAJ0603088.1"/>
    </source>
</evidence>
<dbReference type="PANTHER" id="PTHR45908:SF8">
    <property type="entry name" value="FUNGAL LIPASE-LIKE DOMAIN-CONTAINING PROTEIN"/>
    <property type="match status" value="1"/>
</dbReference>
<feature type="domain" description="Ig-like" evidence="1">
    <location>
        <begin position="257"/>
        <end position="337"/>
    </location>
</feature>
<organism evidence="2 3">
    <name type="scientific">Cylicocyclus nassatus</name>
    <name type="common">Nematode worm</name>
    <dbReference type="NCBI Taxonomy" id="53992"/>
    <lineage>
        <taxon>Eukaryota</taxon>
        <taxon>Metazoa</taxon>
        <taxon>Ecdysozoa</taxon>
        <taxon>Nematoda</taxon>
        <taxon>Chromadorea</taxon>
        <taxon>Rhabditida</taxon>
        <taxon>Rhabditina</taxon>
        <taxon>Rhabditomorpha</taxon>
        <taxon>Strongyloidea</taxon>
        <taxon>Strongylidae</taxon>
        <taxon>Cylicocyclus</taxon>
    </lineage>
</organism>
<comment type="caution">
    <text evidence="2">The sequence shown here is derived from an EMBL/GenBank/DDBJ whole genome shotgun (WGS) entry which is preliminary data.</text>
</comment>
<dbReference type="Proteomes" id="UP001176961">
    <property type="component" value="Unassembled WGS sequence"/>
</dbReference>
<dbReference type="InterPro" id="IPR029058">
    <property type="entry name" value="AB_hydrolase_fold"/>
</dbReference>
<dbReference type="Gene3D" id="3.40.50.1820">
    <property type="entry name" value="alpha/beta hydrolase"/>
    <property type="match status" value="1"/>
</dbReference>
<evidence type="ECO:0000313" key="3">
    <source>
        <dbReference type="Proteomes" id="UP001176961"/>
    </source>
</evidence>
<dbReference type="Pfam" id="PF01764">
    <property type="entry name" value="Lipase_3"/>
    <property type="match status" value="1"/>
</dbReference>
<dbReference type="EMBL" id="CATQJL010000305">
    <property type="protein sequence ID" value="CAJ0603088.1"/>
    <property type="molecule type" value="Genomic_DNA"/>
</dbReference>
<dbReference type="InterPro" id="IPR007110">
    <property type="entry name" value="Ig-like_dom"/>
</dbReference>
<evidence type="ECO:0000259" key="1">
    <source>
        <dbReference type="PROSITE" id="PS50835"/>
    </source>
</evidence>
<dbReference type="AlphaFoldDB" id="A0AA36H307"/>